<reference evidence="1 2" key="1">
    <citation type="journal article" date="2017" name="Nature">
        <title>Atmospheric trace gases support primary production in Antarctic desert surface soil.</title>
        <authorList>
            <person name="Ji M."/>
            <person name="Greening C."/>
            <person name="Vanwonterghem I."/>
            <person name="Carere C.R."/>
            <person name="Bay S.K."/>
            <person name="Steen J.A."/>
            <person name="Montgomery K."/>
            <person name="Lines T."/>
            <person name="Beardall J."/>
            <person name="van Dorst J."/>
            <person name="Snape I."/>
            <person name="Stott M.B."/>
            <person name="Hugenholtz P."/>
            <person name="Ferrari B.C."/>
        </authorList>
    </citation>
    <scope>NUCLEOTIDE SEQUENCE [LARGE SCALE GENOMIC DNA]</scope>
    <source>
        <strain evidence="1">RRmetagenome_bin12</strain>
    </source>
</reference>
<evidence type="ECO:0000313" key="2">
    <source>
        <dbReference type="Proteomes" id="UP000248724"/>
    </source>
</evidence>
<comment type="caution">
    <text evidence="1">The sequence shown here is derived from an EMBL/GenBank/DDBJ whole genome shotgun (WGS) entry which is preliminary data.</text>
</comment>
<dbReference type="AlphaFoldDB" id="A0A2W5Z8E6"/>
<proteinExistence type="predicted"/>
<protein>
    <recommendedName>
        <fullName evidence="3">Addiction module protein</fullName>
    </recommendedName>
</protein>
<sequence>MTKADLHRLVDGLPEASVDAAATLLARVGADPVLAVHLLTPVDDEPLTAEDEADIAEAEAALARGETTPWDQLKAELDAAD</sequence>
<accession>A0A2W5Z8E6</accession>
<evidence type="ECO:0008006" key="3">
    <source>
        <dbReference type="Google" id="ProtNLM"/>
    </source>
</evidence>
<dbReference type="EMBL" id="QHBU01000102">
    <property type="protein sequence ID" value="PZR81650.1"/>
    <property type="molecule type" value="Genomic_DNA"/>
</dbReference>
<gene>
    <name evidence="1" type="ORF">DLM65_05520</name>
</gene>
<name>A0A2W5Z8E6_9BACT</name>
<organism evidence="1 2">
    <name type="scientific">Candidatus Aeolococcus gillhamiae</name>
    <dbReference type="NCBI Taxonomy" id="3127015"/>
    <lineage>
        <taxon>Bacteria</taxon>
        <taxon>Bacillati</taxon>
        <taxon>Candidatus Dormiibacterota</taxon>
        <taxon>Candidatus Dormibacteria</taxon>
        <taxon>Candidatus Aeolococcales</taxon>
        <taxon>Candidatus Aeolococcaceae</taxon>
        <taxon>Candidatus Aeolococcus</taxon>
    </lineage>
</organism>
<dbReference type="Proteomes" id="UP000248724">
    <property type="component" value="Unassembled WGS sequence"/>
</dbReference>
<evidence type="ECO:0000313" key="1">
    <source>
        <dbReference type="EMBL" id="PZR81650.1"/>
    </source>
</evidence>